<dbReference type="InterPro" id="IPR020103">
    <property type="entry name" value="PsdUridine_synth_cat_dom_sf"/>
</dbReference>
<name>A0A7S4RCV4_9DINO</name>
<dbReference type="GO" id="GO:0009982">
    <property type="term" value="F:pseudouridine synthase activity"/>
    <property type="evidence" value="ECO:0007669"/>
    <property type="project" value="InterPro"/>
</dbReference>
<gene>
    <name evidence="4" type="ORF">AMON00008_LOCUS32716</name>
</gene>
<comment type="similarity">
    <text evidence="1">Belongs to the pseudouridine synthase RluA family.</text>
</comment>
<dbReference type="InterPro" id="IPR050188">
    <property type="entry name" value="RluA_PseudoU_synthase"/>
</dbReference>
<evidence type="ECO:0000256" key="1">
    <source>
        <dbReference type="ARBA" id="ARBA00010876"/>
    </source>
</evidence>
<dbReference type="SUPFAM" id="SSF55120">
    <property type="entry name" value="Pseudouridine synthase"/>
    <property type="match status" value="1"/>
</dbReference>
<feature type="region of interest" description="Disordered" evidence="2">
    <location>
        <begin position="54"/>
        <end position="90"/>
    </location>
</feature>
<evidence type="ECO:0000256" key="2">
    <source>
        <dbReference type="SAM" id="MobiDB-lite"/>
    </source>
</evidence>
<evidence type="ECO:0000259" key="3">
    <source>
        <dbReference type="Pfam" id="PF00849"/>
    </source>
</evidence>
<accession>A0A7S4RCV4</accession>
<sequence length="841" mass="87592">MAVPGSARELSRGLLPVADGVGSSCGALRGSIRARPEGARTAEVTRMLNRIRKAARAPAAQQPGPPAAPTALASTSPQGGSGRSKEDALHGGAAAGAAAIESLVHYLLGEPLQALLPHQLATLAWSLARLQDIRVARNALGPAGQLSQVLTQRSPELDSRKSPMVLWALAWSRSANRGLVDSVASQAFKGMRESVPPGVANTPWACATLLLESAEVVDRAAERLSWSSVPEFSSQAVANVSWALSVCRVKSASGSALQATAAAVLRGPGKFGSAELAATSWAFAALAAGSPLVQAAALAAAEAGVGRPQGARGGVRLLVAGAWSLASMLLGARPLWSRLSHALPAPAPGLGPRDLAGASWALARASHIDAEALRALAAQACRRGHAEWTGRELAAAAWAFAPSGCCEQAWLRASPSAALHTGAALGLRELAGLAWAWASSGGTGELLSSPLLPLAEGAVKSFVESMQGPRNDAVQHPACRDAHVDALLQLAWALSFTRVLSAGLLHSMEGALQRAGRVRDLRGAGSRAAAVPAVLAARPPRALPAASPAVVLYGGDWAIVHKPPHWEVDGEGGTRNATGGLEEEQQQQQEARPEAALSPLQLSHFLRAWFPASPILLDRLAGFGFLGRLDVSSSGLVLCALTHEAHMFLQLRQDTHRVAREYVTLCHGQVRPGLTVLDLPVRARPGASSVVDGGGLPAVTRAVPCAWLRRGAGPTGGAGRERLYSLLVLSIVTGRKHQIRCQLAHAGHPVVCDARYAPGHLPGDRRWCARIFLHRFRLALGPCPGQGCAVPLPVDLRSALAGLRPVGERRGGGESCKEALALWTSRSQPPCFDDWAAKYGS</sequence>
<dbReference type="Gene3D" id="3.30.2350.10">
    <property type="entry name" value="Pseudouridine synthase"/>
    <property type="match status" value="1"/>
</dbReference>
<proteinExistence type="inferred from homology"/>
<dbReference type="GO" id="GO:0003723">
    <property type="term" value="F:RNA binding"/>
    <property type="evidence" value="ECO:0007669"/>
    <property type="project" value="InterPro"/>
</dbReference>
<feature type="domain" description="Pseudouridine synthase RsuA/RluA-like" evidence="3">
    <location>
        <begin position="557"/>
        <end position="745"/>
    </location>
</feature>
<reference evidence="4" key="1">
    <citation type="submission" date="2021-01" db="EMBL/GenBank/DDBJ databases">
        <authorList>
            <person name="Corre E."/>
            <person name="Pelletier E."/>
            <person name="Niang G."/>
            <person name="Scheremetjew M."/>
            <person name="Finn R."/>
            <person name="Kale V."/>
            <person name="Holt S."/>
            <person name="Cochrane G."/>
            <person name="Meng A."/>
            <person name="Brown T."/>
            <person name="Cohen L."/>
        </authorList>
    </citation>
    <scope>NUCLEOTIDE SEQUENCE</scope>
    <source>
        <strain evidence="4">CCMP3105</strain>
    </source>
</reference>
<evidence type="ECO:0000313" key="4">
    <source>
        <dbReference type="EMBL" id="CAE4608734.1"/>
    </source>
</evidence>
<dbReference type="PANTHER" id="PTHR21600:SF87">
    <property type="entry name" value="RNA PSEUDOURIDYLATE SYNTHASE DOMAIN-CONTAINING PROTEIN 1"/>
    <property type="match status" value="1"/>
</dbReference>
<dbReference type="GO" id="GO:0000455">
    <property type="term" value="P:enzyme-directed rRNA pseudouridine synthesis"/>
    <property type="evidence" value="ECO:0007669"/>
    <property type="project" value="TreeGrafter"/>
</dbReference>
<feature type="region of interest" description="Disordered" evidence="2">
    <location>
        <begin position="565"/>
        <end position="594"/>
    </location>
</feature>
<dbReference type="Pfam" id="PF00849">
    <property type="entry name" value="PseudoU_synth_2"/>
    <property type="match status" value="1"/>
</dbReference>
<dbReference type="AlphaFoldDB" id="A0A7S4RCV4"/>
<dbReference type="InterPro" id="IPR006145">
    <property type="entry name" value="PsdUridine_synth_RsuA/RluA"/>
</dbReference>
<organism evidence="4">
    <name type="scientific">Alexandrium monilatum</name>
    <dbReference type="NCBI Taxonomy" id="311494"/>
    <lineage>
        <taxon>Eukaryota</taxon>
        <taxon>Sar</taxon>
        <taxon>Alveolata</taxon>
        <taxon>Dinophyceae</taxon>
        <taxon>Gonyaulacales</taxon>
        <taxon>Pyrocystaceae</taxon>
        <taxon>Alexandrium</taxon>
    </lineage>
</organism>
<dbReference type="EMBL" id="HBNR01046986">
    <property type="protein sequence ID" value="CAE4608734.1"/>
    <property type="molecule type" value="Transcribed_RNA"/>
</dbReference>
<dbReference type="CDD" id="cd02869">
    <property type="entry name" value="PseudoU_synth_RluA_like"/>
    <property type="match status" value="1"/>
</dbReference>
<protein>
    <recommendedName>
        <fullName evidence="3">Pseudouridine synthase RsuA/RluA-like domain-containing protein</fullName>
    </recommendedName>
</protein>
<dbReference type="PANTHER" id="PTHR21600">
    <property type="entry name" value="MITOCHONDRIAL RNA PSEUDOURIDINE SYNTHASE"/>
    <property type="match status" value="1"/>
</dbReference>